<dbReference type="GO" id="GO:0016491">
    <property type="term" value="F:oxidoreductase activity"/>
    <property type="evidence" value="ECO:0007669"/>
    <property type="project" value="InterPro"/>
</dbReference>
<feature type="domain" description="Glutamate/phenylalanine/leucine/valine/L-tryptophan dehydrogenase C-terminal" evidence="1">
    <location>
        <begin position="2"/>
        <end position="41"/>
    </location>
</feature>
<dbReference type="Gene3D" id="1.10.8.1210">
    <property type="match status" value="1"/>
</dbReference>
<accession>X1PN14</accession>
<proteinExistence type="predicted"/>
<dbReference type="GO" id="GO:0006520">
    <property type="term" value="P:amino acid metabolic process"/>
    <property type="evidence" value="ECO:0007669"/>
    <property type="project" value="InterPro"/>
</dbReference>
<organism evidence="2">
    <name type="scientific">marine sediment metagenome</name>
    <dbReference type="NCBI Taxonomy" id="412755"/>
    <lineage>
        <taxon>unclassified sequences</taxon>
        <taxon>metagenomes</taxon>
        <taxon>ecological metagenomes</taxon>
    </lineage>
</organism>
<feature type="non-terminal residue" evidence="2">
    <location>
        <position position="1"/>
    </location>
</feature>
<dbReference type="SUPFAM" id="SSF51735">
    <property type="entry name" value="NAD(P)-binding Rossmann-fold domains"/>
    <property type="match status" value="1"/>
</dbReference>
<dbReference type="AlphaFoldDB" id="X1PN14"/>
<gene>
    <name evidence="2" type="ORF">S06H3_27081</name>
</gene>
<sequence length="44" mass="4969">DIITKAFHKVLEVSLKEKVDMRTAALMVAVKRVAEATRLRGLYP</sequence>
<dbReference type="InterPro" id="IPR036291">
    <property type="entry name" value="NAD(P)-bd_dom_sf"/>
</dbReference>
<dbReference type="Pfam" id="PF00208">
    <property type="entry name" value="ELFV_dehydrog"/>
    <property type="match status" value="1"/>
</dbReference>
<reference evidence="2" key="1">
    <citation type="journal article" date="2014" name="Front. Microbiol.">
        <title>High frequency of phylogenetically diverse reductive dehalogenase-homologous genes in deep subseafloor sedimentary metagenomes.</title>
        <authorList>
            <person name="Kawai M."/>
            <person name="Futagami T."/>
            <person name="Toyoda A."/>
            <person name="Takaki Y."/>
            <person name="Nishi S."/>
            <person name="Hori S."/>
            <person name="Arai W."/>
            <person name="Tsubouchi T."/>
            <person name="Morono Y."/>
            <person name="Uchiyama I."/>
            <person name="Ito T."/>
            <person name="Fujiyama A."/>
            <person name="Inagaki F."/>
            <person name="Takami H."/>
        </authorList>
    </citation>
    <scope>NUCLEOTIDE SEQUENCE</scope>
    <source>
        <strain evidence="2">Expedition CK06-06</strain>
    </source>
</reference>
<evidence type="ECO:0000259" key="1">
    <source>
        <dbReference type="Pfam" id="PF00208"/>
    </source>
</evidence>
<name>X1PN14_9ZZZZ</name>
<dbReference type="EMBL" id="BARV01015691">
    <property type="protein sequence ID" value="GAI32264.1"/>
    <property type="molecule type" value="Genomic_DNA"/>
</dbReference>
<comment type="caution">
    <text evidence="2">The sequence shown here is derived from an EMBL/GenBank/DDBJ whole genome shotgun (WGS) entry which is preliminary data.</text>
</comment>
<evidence type="ECO:0000313" key="2">
    <source>
        <dbReference type="EMBL" id="GAI32264.1"/>
    </source>
</evidence>
<dbReference type="InterPro" id="IPR006096">
    <property type="entry name" value="Glu/Leu/Phe/Val/Trp_DH_C"/>
</dbReference>
<protein>
    <recommendedName>
        <fullName evidence="1">Glutamate/phenylalanine/leucine/valine/L-tryptophan dehydrogenase C-terminal domain-containing protein</fullName>
    </recommendedName>
</protein>